<dbReference type="Pfam" id="PF11756">
    <property type="entry name" value="YgbA_NO"/>
    <property type="match status" value="1"/>
</dbReference>
<dbReference type="RefSeq" id="WP_083221911.1">
    <property type="nucleotide sequence ID" value="NZ_CP046996.1"/>
</dbReference>
<dbReference type="Proteomes" id="UP000430508">
    <property type="component" value="Chromosome"/>
</dbReference>
<dbReference type="InterPro" id="IPR020483">
    <property type="entry name" value="Uncharacterised_YgbA"/>
</dbReference>
<organism evidence="1 2">
    <name type="scientific">Dehalobacter restrictus</name>
    <dbReference type="NCBI Taxonomy" id="55583"/>
    <lineage>
        <taxon>Bacteria</taxon>
        <taxon>Bacillati</taxon>
        <taxon>Bacillota</taxon>
        <taxon>Clostridia</taxon>
        <taxon>Eubacteriales</taxon>
        <taxon>Desulfitobacteriaceae</taxon>
        <taxon>Dehalobacter</taxon>
    </lineage>
</organism>
<reference evidence="1 2" key="1">
    <citation type="submission" date="2019-12" db="EMBL/GenBank/DDBJ databases">
        <title>Sequence classification of anaerobic respiratory reductive dehalogenases: First we see many, then we see few.</title>
        <authorList>
            <person name="Molenda O."/>
            <person name="Puentes Jacome L.A."/>
            <person name="Cao X."/>
            <person name="Nesbo C.L."/>
            <person name="Tang S."/>
            <person name="Morson N."/>
            <person name="Patron J."/>
            <person name="Lomheim L."/>
            <person name="Wishart D.S."/>
            <person name="Edwards E.A."/>
        </authorList>
    </citation>
    <scope>NUCLEOTIDE SEQUENCE [LARGE SCALE GENOMIC DNA]</scope>
    <source>
        <strain evidence="1 2">12DCA</strain>
    </source>
</reference>
<protein>
    <submittedName>
        <fullName evidence="1">Nitrous oxide-stimulated promoter family protein</fullName>
    </submittedName>
</protein>
<dbReference type="EMBL" id="CP046996">
    <property type="protein sequence ID" value="QGZ99514.1"/>
    <property type="molecule type" value="Genomic_DNA"/>
</dbReference>
<evidence type="ECO:0000313" key="2">
    <source>
        <dbReference type="Proteomes" id="UP000430508"/>
    </source>
</evidence>
<proteinExistence type="predicted"/>
<name>A0A857DGV4_9FIRM</name>
<accession>A0A857DGV4</accession>
<dbReference type="AlphaFoldDB" id="A0A857DGV4"/>
<dbReference type="NCBIfam" id="NF007714">
    <property type="entry name" value="PRK10410.1-2"/>
    <property type="match status" value="1"/>
</dbReference>
<sequence>MSTDSKRRRRERVTVEKMINIYCKKTHTPQNRRCEDCERLYKYSSKKIEQCMFGENKPVCARCKIHCYKLEMRVEIKKVMRYSGPRMLFKHPILTFYHIIDSKRSNRKA</sequence>
<evidence type="ECO:0000313" key="1">
    <source>
        <dbReference type="EMBL" id="QGZ99514.1"/>
    </source>
</evidence>
<gene>
    <name evidence="1" type="ORF">GQ588_01985</name>
</gene>